<comment type="caution">
    <text evidence="1">The sequence shown here is derived from an EMBL/GenBank/DDBJ whole genome shotgun (WGS) entry which is preliminary data.</text>
</comment>
<evidence type="ECO:0000313" key="1">
    <source>
        <dbReference type="EMBL" id="GGP22404.1"/>
    </source>
</evidence>
<reference evidence="1" key="2">
    <citation type="submission" date="2020-09" db="EMBL/GenBank/DDBJ databases">
        <authorList>
            <person name="Sun Q."/>
            <person name="Ohkuma M."/>
        </authorList>
    </citation>
    <scope>NUCLEOTIDE SEQUENCE</scope>
    <source>
        <strain evidence="1">JCM 10088</strain>
    </source>
</reference>
<dbReference type="AlphaFoldDB" id="A0A830H0S5"/>
<proteinExistence type="predicted"/>
<organism evidence="1 2">
    <name type="scientific">Thermocladium modestius</name>
    <dbReference type="NCBI Taxonomy" id="62609"/>
    <lineage>
        <taxon>Archaea</taxon>
        <taxon>Thermoproteota</taxon>
        <taxon>Thermoprotei</taxon>
        <taxon>Thermoproteales</taxon>
        <taxon>Thermoproteaceae</taxon>
        <taxon>Thermocladium</taxon>
    </lineage>
</organism>
<dbReference type="EMBL" id="BMNL01000004">
    <property type="protein sequence ID" value="GGP22404.1"/>
    <property type="molecule type" value="Genomic_DNA"/>
</dbReference>
<evidence type="ECO:0000313" key="2">
    <source>
        <dbReference type="Proteomes" id="UP000610960"/>
    </source>
</evidence>
<dbReference type="Proteomes" id="UP000610960">
    <property type="component" value="Unassembled WGS sequence"/>
</dbReference>
<accession>A0A830H0S5</accession>
<keyword evidence="2" id="KW-1185">Reference proteome</keyword>
<gene>
    <name evidence="1" type="ORF">GCM10007981_18330</name>
</gene>
<name>A0A830H0S5_9CREN</name>
<reference evidence="1" key="1">
    <citation type="journal article" date="2014" name="Int. J. Syst. Evol. Microbiol.">
        <title>Complete genome sequence of Corynebacterium casei LMG S-19264T (=DSM 44701T), isolated from a smear-ripened cheese.</title>
        <authorList>
            <consortium name="US DOE Joint Genome Institute (JGI-PGF)"/>
            <person name="Walter F."/>
            <person name="Albersmeier A."/>
            <person name="Kalinowski J."/>
            <person name="Ruckert C."/>
        </authorList>
    </citation>
    <scope>NUCLEOTIDE SEQUENCE</scope>
    <source>
        <strain evidence="1">JCM 10088</strain>
    </source>
</reference>
<sequence length="80" mass="9193">MVRCELEYVNAVRSKIGFDVPPIEEEGTMDEENCFAYAGIYLLGDIYVVYMKDEERVCIEEASTIDEAREVAKRFVKSIC</sequence>
<protein>
    <submittedName>
        <fullName evidence="1">Uncharacterized protein</fullName>
    </submittedName>
</protein>